<evidence type="ECO:0000256" key="3">
    <source>
        <dbReference type="ARBA" id="ARBA00022448"/>
    </source>
</evidence>
<comment type="caution">
    <text evidence="10">The sequence shown here is derived from an EMBL/GenBank/DDBJ whole genome shotgun (WGS) entry which is preliminary data.</text>
</comment>
<dbReference type="InterPro" id="IPR011990">
    <property type="entry name" value="TPR-like_helical_dom_sf"/>
</dbReference>
<feature type="compositionally biased region" description="Pro residues" evidence="9">
    <location>
        <begin position="445"/>
        <end position="467"/>
    </location>
</feature>
<reference evidence="10" key="1">
    <citation type="submission" date="2021-02" db="EMBL/GenBank/DDBJ databases">
        <title>First Annotated Genome of the Yellow-green Alga Tribonema minus.</title>
        <authorList>
            <person name="Mahan K.M."/>
        </authorList>
    </citation>
    <scope>NUCLEOTIDE SEQUENCE</scope>
    <source>
        <strain evidence="10">UTEX B ZZ1240</strain>
    </source>
</reference>
<evidence type="ECO:0000256" key="7">
    <source>
        <dbReference type="ARBA" id="ARBA00040047"/>
    </source>
</evidence>
<dbReference type="GO" id="GO:0031201">
    <property type="term" value="C:SNARE complex"/>
    <property type="evidence" value="ECO:0007669"/>
    <property type="project" value="TreeGrafter"/>
</dbReference>
<dbReference type="Gene3D" id="1.25.40.10">
    <property type="entry name" value="Tetratricopeptide repeat domain"/>
    <property type="match status" value="2"/>
</dbReference>
<dbReference type="GO" id="GO:0006886">
    <property type="term" value="P:intracellular protein transport"/>
    <property type="evidence" value="ECO:0007669"/>
    <property type="project" value="InterPro"/>
</dbReference>
<evidence type="ECO:0000256" key="1">
    <source>
        <dbReference type="ARBA" id="ARBA00004170"/>
    </source>
</evidence>
<evidence type="ECO:0000256" key="4">
    <source>
        <dbReference type="ARBA" id="ARBA00022892"/>
    </source>
</evidence>
<organism evidence="10 11">
    <name type="scientific">Tribonema minus</name>
    <dbReference type="NCBI Taxonomy" id="303371"/>
    <lineage>
        <taxon>Eukaryota</taxon>
        <taxon>Sar</taxon>
        <taxon>Stramenopiles</taxon>
        <taxon>Ochrophyta</taxon>
        <taxon>PX clade</taxon>
        <taxon>Xanthophyceae</taxon>
        <taxon>Tribonematales</taxon>
        <taxon>Tribonemataceae</taxon>
        <taxon>Tribonema</taxon>
    </lineage>
</organism>
<keyword evidence="5" id="KW-0653">Protein transport</keyword>
<dbReference type="GO" id="GO:0005774">
    <property type="term" value="C:vacuolar membrane"/>
    <property type="evidence" value="ECO:0007669"/>
    <property type="project" value="TreeGrafter"/>
</dbReference>
<feature type="compositionally biased region" description="Acidic residues" evidence="9">
    <location>
        <begin position="536"/>
        <end position="546"/>
    </location>
</feature>
<dbReference type="GO" id="GO:0005483">
    <property type="term" value="F:soluble NSF attachment protein activity"/>
    <property type="evidence" value="ECO:0007669"/>
    <property type="project" value="TreeGrafter"/>
</dbReference>
<protein>
    <recommendedName>
        <fullName evidence="7">Gamma-soluble NSF attachment protein</fullName>
    </recommendedName>
    <alternativeName>
        <fullName evidence="8">N-ethylmaleimide-sensitive factor attachment protein gamma</fullName>
    </alternativeName>
</protein>
<dbReference type="InterPro" id="IPR000744">
    <property type="entry name" value="NSF_attach"/>
</dbReference>
<comment type="subcellular location">
    <subcellularLocation>
        <location evidence="1">Membrane</location>
        <topology evidence="1">Peripheral membrane protein</topology>
    </subcellularLocation>
</comment>
<dbReference type="GO" id="GO:0016192">
    <property type="term" value="P:vesicle-mediated transport"/>
    <property type="evidence" value="ECO:0007669"/>
    <property type="project" value="UniProtKB-KW"/>
</dbReference>
<dbReference type="SUPFAM" id="SSF48452">
    <property type="entry name" value="TPR-like"/>
    <property type="match status" value="1"/>
</dbReference>
<dbReference type="AlphaFoldDB" id="A0A836CBL3"/>
<feature type="region of interest" description="Disordered" evidence="9">
    <location>
        <begin position="1"/>
        <end position="80"/>
    </location>
</feature>
<comment type="similarity">
    <text evidence="2">Belongs to the SNAP family.</text>
</comment>
<evidence type="ECO:0000313" key="10">
    <source>
        <dbReference type="EMBL" id="KAG5180355.1"/>
    </source>
</evidence>
<proteinExistence type="inferred from homology"/>
<dbReference type="Proteomes" id="UP000664859">
    <property type="component" value="Unassembled WGS sequence"/>
</dbReference>
<dbReference type="PANTHER" id="PTHR13768">
    <property type="entry name" value="SOLUBLE NSF ATTACHMENT PROTEIN SNAP"/>
    <property type="match status" value="1"/>
</dbReference>
<dbReference type="GO" id="GO:0019905">
    <property type="term" value="F:syntaxin binding"/>
    <property type="evidence" value="ECO:0007669"/>
    <property type="project" value="TreeGrafter"/>
</dbReference>
<dbReference type="PANTHER" id="PTHR13768:SF2">
    <property type="entry name" value="GAMMA-SOLUBLE NSF ATTACHMENT PROTEIN"/>
    <property type="match status" value="1"/>
</dbReference>
<evidence type="ECO:0000256" key="6">
    <source>
        <dbReference type="ARBA" id="ARBA00023136"/>
    </source>
</evidence>
<evidence type="ECO:0000256" key="9">
    <source>
        <dbReference type="SAM" id="MobiDB-lite"/>
    </source>
</evidence>
<gene>
    <name evidence="10" type="ORF">JKP88DRAFT_324477</name>
</gene>
<dbReference type="Pfam" id="PF14938">
    <property type="entry name" value="SNAP"/>
    <property type="match status" value="1"/>
</dbReference>
<feature type="region of interest" description="Disordered" evidence="9">
    <location>
        <begin position="513"/>
        <end position="546"/>
    </location>
</feature>
<evidence type="ECO:0000313" key="11">
    <source>
        <dbReference type="Proteomes" id="UP000664859"/>
    </source>
</evidence>
<evidence type="ECO:0000256" key="8">
    <source>
        <dbReference type="ARBA" id="ARBA00042485"/>
    </source>
</evidence>
<keyword evidence="6" id="KW-0472">Membrane</keyword>
<name>A0A836CBL3_9STRA</name>
<feature type="compositionally biased region" description="Low complexity" evidence="9">
    <location>
        <begin position="11"/>
        <end position="68"/>
    </location>
</feature>
<accession>A0A836CBL3</accession>
<evidence type="ECO:0000256" key="2">
    <source>
        <dbReference type="ARBA" id="ARBA00010050"/>
    </source>
</evidence>
<dbReference type="EMBL" id="JAFCMP010000401">
    <property type="protein sequence ID" value="KAG5180355.1"/>
    <property type="molecule type" value="Genomic_DNA"/>
</dbReference>
<feature type="region of interest" description="Disordered" evidence="9">
    <location>
        <begin position="442"/>
        <end position="500"/>
    </location>
</feature>
<keyword evidence="3" id="KW-0813">Transport</keyword>
<evidence type="ECO:0000256" key="5">
    <source>
        <dbReference type="ARBA" id="ARBA00022927"/>
    </source>
</evidence>
<sequence length="546" mass="56761">MHAQEKNELFGSSGKGAAKPGAGAARPAAPTPATARPAATASAAAGGSTAAGSRTAGVTASAAQSAAAQERHQQQRREADEARAAAAKLITKTWKQWTCDFFAAAPLFERAAAAYRACGQEEAALMAYAQAGECQDENAAWPLAARDYREAAQLALTCRADAKAVEMFKAAATSWMNGAEPGKAGEYLGKAAQVLEGIDEDRAAEEYKAAADAMIPEGVNPYTTDFIKIVGARETLDAALRFLLGARRLDDALHVLRRYCIFLESERATHTLHRLFLTEAVVLLARGDYVAADAAYRDAHLQDSEYLRAPECKVRHWRKLAAFEVGVVAYRDAHLQDSEYLRAPKCKVEEDLLTAFKNYDADLLAETQRSRALLRLDAPAVRLAQALTIDGMGDMTANVASAAAAAASKGPQLGNLSDARARIAALAGGGGSAAAAAAPAAAAAAPPPPPPRSPAPAAAPPALPPRSAPAAAAAAKGDDDHAPVDLGLDDLAIDDGGDLDDVDLDAEIARAKAEAAAGDGDEEAEAASGALHEDTHVDDDDEIDLT</sequence>
<keyword evidence="4" id="KW-0931">ER-Golgi transport</keyword>
<feature type="compositionally biased region" description="Acidic residues" evidence="9">
    <location>
        <begin position="487"/>
        <end position="500"/>
    </location>
</feature>
<keyword evidence="11" id="KW-1185">Reference proteome</keyword>
<feature type="compositionally biased region" description="Basic and acidic residues" evidence="9">
    <location>
        <begin position="69"/>
        <end position="80"/>
    </location>
</feature>
<dbReference type="OrthoDB" id="9984275at2759"/>